<keyword evidence="2" id="KW-0677">Repeat</keyword>
<comment type="caution">
    <text evidence="4">The sequence shown here is derived from an EMBL/GenBank/DDBJ whole genome shotgun (WGS) entry which is preliminary data.</text>
</comment>
<dbReference type="STRING" id="6832.A0A553NSC3"/>
<organism evidence="4 5">
    <name type="scientific">Tigriopus californicus</name>
    <name type="common">Marine copepod</name>
    <dbReference type="NCBI Taxonomy" id="6832"/>
    <lineage>
        <taxon>Eukaryota</taxon>
        <taxon>Metazoa</taxon>
        <taxon>Ecdysozoa</taxon>
        <taxon>Arthropoda</taxon>
        <taxon>Crustacea</taxon>
        <taxon>Multicrustacea</taxon>
        <taxon>Hexanauplia</taxon>
        <taxon>Copepoda</taxon>
        <taxon>Harpacticoida</taxon>
        <taxon>Harpacticidae</taxon>
        <taxon>Tigriopus</taxon>
    </lineage>
</organism>
<feature type="compositionally biased region" description="Polar residues" evidence="3">
    <location>
        <begin position="193"/>
        <end position="213"/>
    </location>
</feature>
<feature type="region of interest" description="Disordered" evidence="3">
    <location>
        <begin position="151"/>
        <end position="300"/>
    </location>
</feature>
<dbReference type="PANTHER" id="PTHR18849:SF0">
    <property type="entry name" value="CILIA- AND FLAGELLA-ASSOCIATED PROTEIN 410-RELATED"/>
    <property type="match status" value="1"/>
</dbReference>
<feature type="compositionally biased region" description="Polar residues" evidence="3">
    <location>
        <begin position="375"/>
        <end position="416"/>
    </location>
</feature>
<name>A0A553NSC3_TIGCA</name>
<feature type="compositionally biased region" description="Polar residues" evidence="3">
    <location>
        <begin position="282"/>
        <end position="291"/>
    </location>
</feature>
<dbReference type="GO" id="GO:0007010">
    <property type="term" value="P:cytoskeleton organization"/>
    <property type="evidence" value="ECO:0007669"/>
    <property type="project" value="TreeGrafter"/>
</dbReference>
<proteinExistence type="predicted"/>
<dbReference type="AlphaFoldDB" id="A0A553NSC3"/>
<keyword evidence="1" id="KW-0433">Leucine-rich repeat</keyword>
<feature type="compositionally biased region" description="Polar residues" evidence="3">
    <location>
        <begin position="235"/>
        <end position="253"/>
    </location>
</feature>
<evidence type="ECO:0000256" key="2">
    <source>
        <dbReference type="ARBA" id="ARBA00022737"/>
    </source>
</evidence>
<dbReference type="OrthoDB" id="1517790at2759"/>
<dbReference type="InterPro" id="IPR001611">
    <property type="entry name" value="Leu-rich_rpt"/>
</dbReference>
<gene>
    <name evidence="4" type="ORF">TCAL_03804</name>
</gene>
<evidence type="ECO:0008006" key="6">
    <source>
        <dbReference type="Google" id="ProtNLM"/>
    </source>
</evidence>
<evidence type="ECO:0000256" key="3">
    <source>
        <dbReference type="SAM" id="MobiDB-lite"/>
    </source>
</evidence>
<accession>A0A553NSC3</accession>
<dbReference type="Proteomes" id="UP000318571">
    <property type="component" value="Chromosome 1"/>
</dbReference>
<dbReference type="InterPro" id="IPR032675">
    <property type="entry name" value="LRR_dom_sf"/>
</dbReference>
<sequence>MVKLTEEMIVARTRVSDMNNVKKLNCWGAELTDITVLRKLVNVEVLSLSVNCITSLSDIQNCKNLQELYIRKNKIPDLSEICWLKELSKLKSLWLEENPCVQDHGDVYRVTVIRNLPQLQKLDNLPVQSDEMADAMRRGMELVHPLDREPTVPYHNVNYQPLPTGNIERRRSQSQDPYSDYQDEGPIMHSGSRRTSAMEQYATPSRRVSNQVFELSRSPDKNGEDLRMRQDLENKNSTYTNSGMALRRGSSNQPAPPSASFKGNTSYVEDNGYVPEYHTGRRYSTQENSNPLVRRSPHNSQLALNEGLRRISMHESPAMVSNPRDESPPPVMYQERQPRNSMSSYSGPTSDAQLSSYGYQGGSYETRSGHVHENGSMNGLDGSSTPSRMVHSASTTESPTSEINHNMLTRSGSASIHPSLAKDSYSPTNNEQDEYHQQEHSAVVSQQYEQAYEQANHQLESTQTRSRSVVGRNSFSPERPYPRRPKNRNSNILSAVLCLIKELDGPSLEVAEMAIRCRMDELDD</sequence>
<dbReference type="PROSITE" id="PS51450">
    <property type="entry name" value="LRR"/>
    <property type="match status" value="2"/>
</dbReference>
<dbReference type="GO" id="GO:0036064">
    <property type="term" value="C:ciliary basal body"/>
    <property type="evidence" value="ECO:0007669"/>
    <property type="project" value="UniProtKB-ARBA"/>
</dbReference>
<reference evidence="4 5" key="1">
    <citation type="journal article" date="2018" name="Nat. Ecol. Evol.">
        <title>Genomic signatures of mitonuclear coevolution across populations of Tigriopus californicus.</title>
        <authorList>
            <person name="Barreto F.S."/>
            <person name="Watson E.T."/>
            <person name="Lima T.G."/>
            <person name="Willett C.S."/>
            <person name="Edmands S."/>
            <person name="Li W."/>
            <person name="Burton R.S."/>
        </authorList>
    </citation>
    <scope>NUCLEOTIDE SEQUENCE [LARGE SCALE GENOMIC DNA]</scope>
    <source>
        <strain evidence="4 5">San Diego</strain>
    </source>
</reference>
<protein>
    <recommendedName>
        <fullName evidence="6">U2A'/phosphoprotein 32 family A C-terminal domain-containing protein</fullName>
    </recommendedName>
</protein>
<dbReference type="OMA" id="NADINCE"/>
<dbReference type="FunFam" id="3.80.10.10:FF:000094">
    <property type="entry name" value="protein C21orf2 isoform X1"/>
    <property type="match status" value="1"/>
</dbReference>
<dbReference type="GO" id="GO:0097733">
    <property type="term" value="C:photoreceptor cell cilium"/>
    <property type="evidence" value="ECO:0007669"/>
    <property type="project" value="UniProtKB-ARBA"/>
</dbReference>
<feature type="region of interest" description="Disordered" evidence="3">
    <location>
        <begin position="458"/>
        <end position="488"/>
    </location>
</feature>
<feature type="compositionally biased region" description="Polar residues" evidence="3">
    <location>
        <begin position="458"/>
        <end position="476"/>
    </location>
</feature>
<evidence type="ECO:0000313" key="4">
    <source>
        <dbReference type="EMBL" id="TRY68327.1"/>
    </source>
</evidence>
<dbReference type="SUPFAM" id="SSF52058">
    <property type="entry name" value="L domain-like"/>
    <property type="match status" value="1"/>
</dbReference>
<feature type="region of interest" description="Disordered" evidence="3">
    <location>
        <begin position="315"/>
        <end position="436"/>
    </location>
</feature>
<feature type="compositionally biased region" description="Polar residues" evidence="3">
    <location>
        <begin position="339"/>
        <end position="366"/>
    </location>
</feature>
<evidence type="ECO:0000313" key="5">
    <source>
        <dbReference type="Proteomes" id="UP000318571"/>
    </source>
</evidence>
<dbReference type="Gene3D" id="3.80.10.10">
    <property type="entry name" value="Ribonuclease Inhibitor"/>
    <property type="match status" value="1"/>
</dbReference>
<dbReference type="PANTHER" id="PTHR18849">
    <property type="entry name" value="LEUCINE RICH REPEAT PROTEIN"/>
    <property type="match status" value="1"/>
</dbReference>
<evidence type="ECO:0000256" key="1">
    <source>
        <dbReference type="ARBA" id="ARBA00022614"/>
    </source>
</evidence>
<dbReference type="EMBL" id="VCGU01000010">
    <property type="protein sequence ID" value="TRY68327.1"/>
    <property type="molecule type" value="Genomic_DNA"/>
</dbReference>
<feature type="compositionally biased region" description="Basic and acidic residues" evidence="3">
    <location>
        <begin position="217"/>
        <end position="234"/>
    </location>
</feature>
<keyword evidence="5" id="KW-1185">Reference proteome</keyword>